<evidence type="ECO:0000313" key="4">
    <source>
        <dbReference type="Proteomes" id="UP000604825"/>
    </source>
</evidence>
<keyword evidence="4" id="KW-1185">Reference proteome</keyword>
<dbReference type="PANTHER" id="PTHR47069">
    <property type="match status" value="1"/>
</dbReference>
<proteinExistence type="predicted"/>
<dbReference type="Pfam" id="PF12776">
    <property type="entry name" value="Myb_DNA-bind_3"/>
    <property type="match status" value="1"/>
</dbReference>
<accession>A0A811RES1</accession>
<reference evidence="3" key="1">
    <citation type="submission" date="2020-10" db="EMBL/GenBank/DDBJ databases">
        <authorList>
            <person name="Han B."/>
            <person name="Lu T."/>
            <person name="Zhao Q."/>
            <person name="Huang X."/>
            <person name="Zhao Y."/>
        </authorList>
    </citation>
    <scope>NUCLEOTIDE SEQUENCE</scope>
</reference>
<gene>
    <name evidence="3" type="ORF">NCGR_LOCUS52101</name>
</gene>
<sequence>MDGDGFDLWSSQPSASGPARAGLDLNSQAPAAEGFPGIRLYEDFLQADDVEVLPGRGRGSGLPPYRPPRAGAGDAWATPAPQHARQLLFGGSSSAAAGRGGGNGGGYTGRSSSGAGAGVRQRANSAAAAAGRRPQRTNTASRGSGGQGVPLPRAPRAPRAPRSGVRGQASGSGGTFDIDDEAMEDNVEELASSGGPPVSHSSRAQWNDANNACLLELCIEQRRAGTYNGSQMSGEGYQAVVDGLLARRRLVYTRGQVKNQIGVLKHTHAFWRYLQTHTGLGRRPDGSIDADHDLWLTHTEKKPYLKKLLTSPPANEDLLDELFRGYTVDGTTAFVPGDDYGDNEGQDARTEDDEEEEFAQTPTSRSSQRSQRGKRALNSTTSTLTSPVKRSKSPMVKIVKDIASTFKESVAANTKQIQKRANDKAAFSVKRCQELAFECGVEKTVDSVYAMSKMFETEYQREFFCGQLTPELRLGYFKKWCRDKNLE</sequence>
<dbReference type="InterPro" id="IPR024752">
    <property type="entry name" value="Myb/SANT-like_dom"/>
</dbReference>
<feature type="region of interest" description="Disordered" evidence="1">
    <location>
        <begin position="55"/>
        <end position="77"/>
    </location>
</feature>
<feature type="compositionally biased region" description="Polar residues" evidence="1">
    <location>
        <begin position="377"/>
        <end position="388"/>
    </location>
</feature>
<name>A0A811RES1_9POAL</name>
<feature type="compositionally biased region" description="Low complexity" evidence="1">
    <location>
        <begin position="109"/>
        <end position="132"/>
    </location>
</feature>
<dbReference type="EMBL" id="CAJGYO010000014">
    <property type="protein sequence ID" value="CAD6268796.1"/>
    <property type="molecule type" value="Genomic_DNA"/>
</dbReference>
<feature type="compositionally biased region" description="Gly residues" evidence="1">
    <location>
        <begin position="98"/>
        <end position="108"/>
    </location>
</feature>
<evidence type="ECO:0000313" key="3">
    <source>
        <dbReference type="EMBL" id="CAD6268796.1"/>
    </source>
</evidence>
<protein>
    <recommendedName>
        <fullName evidence="2">Myb/SANT-like domain-containing protein</fullName>
    </recommendedName>
</protein>
<organism evidence="3 4">
    <name type="scientific">Miscanthus lutarioriparius</name>
    <dbReference type="NCBI Taxonomy" id="422564"/>
    <lineage>
        <taxon>Eukaryota</taxon>
        <taxon>Viridiplantae</taxon>
        <taxon>Streptophyta</taxon>
        <taxon>Embryophyta</taxon>
        <taxon>Tracheophyta</taxon>
        <taxon>Spermatophyta</taxon>
        <taxon>Magnoliopsida</taxon>
        <taxon>Liliopsida</taxon>
        <taxon>Poales</taxon>
        <taxon>Poaceae</taxon>
        <taxon>PACMAD clade</taxon>
        <taxon>Panicoideae</taxon>
        <taxon>Andropogonodae</taxon>
        <taxon>Andropogoneae</taxon>
        <taxon>Saccharinae</taxon>
        <taxon>Miscanthus</taxon>
    </lineage>
</organism>
<dbReference type="PANTHER" id="PTHR47069:SF12">
    <property type="entry name" value="OS01G0545800 PROTEIN"/>
    <property type="match status" value="1"/>
</dbReference>
<feature type="compositionally biased region" description="Acidic residues" evidence="1">
    <location>
        <begin position="339"/>
        <end position="358"/>
    </location>
</feature>
<evidence type="ECO:0000256" key="1">
    <source>
        <dbReference type="SAM" id="MobiDB-lite"/>
    </source>
</evidence>
<feature type="region of interest" description="Disordered" evidence="1">
    <location>
        <begin position="92"/>
        <end position="179"/>
    </location>
</feature>
<dbReference type="AlphaFoldDB" id="A0A811RES1"/>
<feature type="domain" description="Myb/SANT-like" evidence="2">
    <location>
        <begin position="205"/>
        <end position="295"/>
    </location>
</feature>
<dbReference type="Proteomes" id="UP000604825">
    <property type="component" value="Unassembled WGS sequence"/>
</dbReference>
<comment type="caution">
    <text evidence="3">The sequence shown here is derived from an EMBL/GenBank/DDBJ whole genome shotgun (WGS) entry which is preliminary data.</text>
</comment>
<dbReference type="OrthoDB" id="687857at2759"/>
<feature type="region of interest" description="Disordered" evidence="1">
    <location>
        <begin position="333"/>
        <end position="391"/>
    </location>
</feature>
<evidence type="ECO:0000259" key="2">
    <source>
        <dbReference type="Pfam" id="PF12776"/>
    </source>
</evidence>
<feature type="region of interest" description="Disordered" evidence="1">
    <location>
        <begin position="1"/>
        <end position="29"/>
    </location>
</feature>